<dbReference type="InterPro" id="IPR006076">
    <property type="entry name" value="FAD-dep_OxRdtase"/>
</dbReference>
<evidence type="ECO:0000256" key="4">
    <source>
        <dbReference type="ARBA" id="ARBA00022679"/>
    </source>
</evidence>
<feature type="non-terminal residue" evidence="11">
    <location>
        <position position="287"/>
    </location>
</feature>
<keyword evidence="3" id="KW-0285">Flavoprotein</keyword>
<keyword evidence="5" id="KW-0949">S-adenosyl-L-methionine</keyword>
<dbReference type="EMBL" id="VDGV01000147">
    <property type="protein sequence ID" value="TNG87712.1"/>
    <property type="molecule type" value="Genomic_DNA"/>
</dbReference>
<evidence type="ECO:0000313" key="12">
    <source>
        <dbReference type="Proteomes" id="UP000305526"/>
    </source>
</evidence>
<dbReference type="Proteomes" id="UP000305526">
    <property type="component" value="Unassembled WGS sequence"/>
</dbReference>
<feature type="domain" description="FAD dependent oxidoreductase" evidence="10">
    <location>
        <begin position="12"/>
        <end position="282"/>
    </location>
</feature>
<dbReference type="RefSeq" id="WP_139690387.1">
    <property type="nucleotide sequence ID" value="NZ_VDGV01000147.1"/>
</dbReference>
<name>A0ABY2XRM8_9PAST</name>
<dbReference type="EC" id="2.1.1.61" evidence="11"/>
<reference evidence="11 12" key="1">
    <citation type="submission" date="2019-05" db="EMBL/GenBank/DDBJ databases">
        <title>Pasteurellaceae isolates from reptiles.</title>
        <authorList>
            <person name="Bojesen A.M."/>
            <person name="Lund E."/>
        </authorList>
    </citation>
    <scope>NUCLEOTIDE SEQUENCE [LARGE SCALE GENOMIC DNA]</scope>
    <source>
        <strain evidence="11 12">ELNT2x</strain>
    </source>
</reference>
<evidence type="ECO:0000256" key="1">
    <source>
        <dbReference type="ARBA" id="ARBA00022490"/>
    </source>
</evidence>
<evidence type="ECO:0000256" key="5">
    <source>
        <dbReference type="ARBA" id="ARBA00022691"/>
    </source>
</evidence>
<dbReference type="Gene3D" id="3.50.50.60">
    <property type="entry name" value="FAD/NAD(P)-binding domain"/>
    <property type="match status" value="1"/>
</dbReference>
<evidence type="ECO:0000256" key="3">
    <source>
        <dbReference type="ARBA" id="ARBA00022630"/>
    </source>
</evidence>
<dbReference type="NCBIfam" id="TIGR03197">
    <property type="entry name" value="MnmC_Cterm"/>
    <property type="match status" value="1"/>
</dbReference>
<keyword evidence="12" id="KW-1185">Reference proteome</keyword>
<dbReference type="Gene3D" id="3.30.9.10">
    <property type="entry name" value="D-Amino Acid Oxidase, subunit A, domain 2"/>
    <property type="match status" value="1"/>
</dbReference>
<dbReference type="InterPro" id="IPR017610">
    <property type="entry name" value="tRNA_S-uridine_synth_MnmC_C"/>
</dbReference>
<dbReference type="InterPro" id="IPR036188">
    <property type="entry name" value="FAD/NAD-bd_sf"/>
</dbReference>
<dbReference type="PANTHER" id="PTHR13847">
    <property type="entry name" value="SARCOSINE DEHYDROGENASE-RELATED"/>
    <property type="match status" value="1"/>
</dbReference>
<organism evidence="11 12">
    <name type="scientific">Testudinibacter aquarius</name>
    <dbReference type="NCBI Taxonomy" id="1524974"/>
    <lineage>
        <taxon>Bacteria</taxon>
        <taxon>Pseudomonadati</taxon>
        <taxon>Pseudomonadota</taxon>
        <taxon>Gammaproteobacteria</taxon>
        <taxon>Pasteurellales</taxon>
        <taxon>Pasteurellaceae</taxon>
        <taxon>Testudinibacter</taxon>
    </lineage>
</organism>
<sequence>QSAVSDTNPVQDIAIVGGGVASLFTALSCLKRGLKVTLYCEDEQVAMNASGNKQGAVYPQLSDDDLRNSRFYAYAFAYALQQLQDLVQQGIEFESGWQGVAICAYNCKVKQKLAHIIEQQWGTDLLHFCDQAELSRLSGIELNCDGAFIPKGGWLAPQQLVQNGFEQLQKCGLTIHFKQSIIDLQAENNHWKLFTNQNTQFEHQVVILANGHQITQFDQTSKLPLYPVRGQVSQIPTGEKLKNLKAVLCYDGYLTPVDQAQQSHCIGASHLRNSADRTFSTAEQQQN</sequence>
<proteinExistence type="predicted"/>
<evidence type="ECO:0000256" key="2">
    <source>
        <dbReference type="ARBA" id="ARBA00022603"/>
    </source>
</evidence>
<evidence type="ECO:0000256" key="6">
    <source>
        <dbReference type="ARBA" id="ARBA00022694"/>
    </source>
</evidence>
<keyword evidence="8" id="KW-0560">Oxidoreductase</keyword>
<evidence type="ECO:0000256" key="8">
    <source>
        <dbReference type="ARBA" id="ARBA00023002"/>
    </source>
</evidence>
<keyword evidence="9" id="KW-0511">Multifunctional enzyme</keyword>
<accession>A0ABY2XRM8</accession>
<keyword evidence="7" id="KW-0274">FAD</keyword>
<comment type="caution">
    <text evidence="11">The sequence shown here is derived from an EMBL/GenBank/DDBJ whole genome shotgun (WGS) entry which is preliminary data.</text>
</comment>
<dbReference type="Pfam" id="PF01266">
    <property type="entry name" value="DAO"/>
    <property type="match status" value="1"/>
</dbReference>
<keyword evidence="6" id="KW-0819">tRNA processing</keyword>
<keyword evidence="2 11" id="KW-0489">Methyltransferase</keyword>
<dbReference type="PANTHER" id="PTHR13847:SF283">
    <property type="entry name" value="TRNA 5-METHYLAMINOMETHYL-2-THIOURIDINE BIOSYNTHESIS BIFUNCTIONAL PROTEIN MNMC"/>
    <property type="match status" value="1"/>
</dbReference>
<dbReference type="GO" id="GO:0032259">
    <property type="term" value="P:methylation"/>
    <property type="evidence" value="ECO:0007669"/>
    <property type="project" value="UniProtKB-KW"/>
</dbReference>
<feature type="non-terminal residue" evidence="11">
    <location>
        <position position="1"/>
    </location>
</feature>
<dbReference type="SUPFAM" id="SSF51905">
    <property type="entry name" value="FAD/NAD(P)-binding domain"/>
    <property type="match status" value="1"/>
</dbReference>
<keyword evidence="4 11" id="KW-0808">Transferase</keyword>
<dbReference type="GO" id="GO:0004808">
    <property type="term" value="F:tRNA (5-methylaminomethyl-2-thiouridylate)(34)-methyltransferase activity"/>
    <property type="evidence" value="ECO:0007669"/>
    <property type="project" value="UniProtKB-EC"/>
</dbReference>
<keyword evidence="1" id="KW-0963">Cytoplasm</keyword>
<gene>
    <name evidence="11" type="primary">mnmC</name>
    <name evidence="11" type="ORF">FHQ21_11850</name>
</gene>
<evidence type="ECO:0000313" key="11">
    <source>
        <dbReference type="EMBL" id="TNG87712.1"/>
    </source>
</evidence>
<protein>
    <submittedName>
        <fullName evidence="11">FAD-dependent 5-carboxymethylaminomethyl-2-thiouridine(34) oxidoreductase MnmC</fullName>
        <ecNumber evidence="11">2.1.1.61</ecNumber>
    </submittedName>
</protein>
<evidence type="ECO:0000256" key="7">
    <source>
        <dbReference type="ARBA" id="ARBA00022827"/>
    </source>
</evidence>
<evidence type="ECO:0000256" key="9">
    <source>
        <dbReference type="ARBA" id="ARBA00023268"/>
    </source>
</evidence>
<evidence type="ECO:0000259" key="10">
    <source>
        <dbReference type="Pfam" id="PF01266"/>
    </source>
</evidence>